<dbReference type="AlphaFoldDB" id="A0A5C3NNV0"/>
<protein>
    <submittedName>
        <fullName evidence="1">Uncharacterized protein</fullName>
    </submittedName>
</protein>
<organism evidence="1 2">
    <name type="scientific">Polyporus arcularius HHB13444</name>
    <dbReference type="NCBI Taxonomy" id="1314778"/>
    <lineage>
        <taxon>Eukaryota</taxon>
        <taxon>Fungi</taxon>
        <taxon>Dikarya</taxon>
        <taxon>Basidiomycota</taxon>
        <taxon>Agaricomycotina</taxon>
        <taxon>Agaricomycetes</taxon>
        <taxon>Polyporales</taxon>
        <taxon>Polyporaceae</taxon>
        <taxon>Polyporus</taxon>
    </lineage>
</organism>
<name>A0A5C3NNV0_9APHY</name>
<evidence type="ECO:0000313" key="1">
    <source>
        <dbReference type="EMBL" id="TFK78915.1"/>
    </source>
</evidence>
<dbReference type="Proteomes" id="UP000308197">
    <property type="component" value="Unassembled WGS sequence"/>
</dbReference>
<reference evidence="1 2" key="1">
    <citation type="journal article" date="2019" name="Nat. Ecol. Evol.">
        <title>Megaphylogeny resolves global patterns of mushroom evolution.</title>
        <authorList>
            <person name="Varga T."/>
            <person name="Krizsan K."/>
            <person name="Foldi C."/>
            <person name="Dima B."/>
            <person name="Sanchez-Garcia M."/>
            <person name="Sanchez-Ramirez S."/>
            <person name="Szollosi G.J."/>
            <person name="Szarkandi J.G."/>
            <person name="Papp V."/>
            <person name="Albert L."/>
            <person name="Andreopoulos W."/>
            <person name="Angelini C."/>
            <person name="Antonin V."/>
            <person name="Barry K.W."/>
            <person name="Bougher N.L."/>
            <person name="Buchanan P."/>
            <person name="Buyck B."/>
            <person name="Bense V."/>
            <person name="Catcheside P."/>
            <person name="Chovatia M."/>
            <person name="Cooper J."/>
            <person name="Damon W."/>
            <person name="Desjardin D."/>
            <person name="Finy P."/>
            <person name="Geml J."/>
            <person name="Haridas S."/>
            <person name="Hughes K."/>
            <person name="Justo A."/>
            <person name="Karasinski D."/>
            <person name="Kautmanova I."/>
            <person name="Kiss B."/>
            <person name="Kocsube S."/>
            <person name="Kotiranta H."/>
            <person name="LaButti K.M."/>
            <person name="Lechner B.E."/>
            <person name="Liimatainen K."/>
            <person name="Lipzen A."/>
            <person name="Lukacs Z."/>
            <person name="Mihaltcheva S."/>
            <person name="Morgado L.N."/>
            <person name="Niskanen T."/>
            <person name="Noordeloos M.E."/>
            <person name="Ohm R.A."/>
            <person name="Ortiz-Santana B."/>
            <person name="Ovrebo C."/>
            <person name="Racz N."/>
            <person name="Riley R."/>
            <person name="Savchenko A."/>
            <person name="Shiryaev A."/>
            <person name="Soop K."/>
            <person name="Spirin V."/>
            <person name="Szebenyi C."/>
            <person name="Tomsovsky M."/>
            <person name="Tulloss R.E."/>
            <person name="Uehling J."/>
            <person name="Grigoriev I.V."/>
            <person name="Vagvolgyi C."/>
            <person name="Papp T."/>
            <person name="Martin F.M."/>
            <person name="Miettinen O."/>
            <person name="Hibbett D.S."/>
            <person name="Nagy L.G."/>
        </authorList>
    </citation>
    <scope>NUCLEOTIDE SEQUENCE [LARGE SCALE GENOMIC DNA]</scope>
    <source>
        <strain evidence="1 2">HHB13444</strain>
    </source>
</reference>
<dbReference type="EMBL" id="ML212260">
    <property type="protein sequence ID" value="TFK78915.1"/>
    <property type="molecule type" value="Genomic_DNA"/>
</dbReference>
<proteinExistence type="predicted"/>
<dbReference type="InParanoid" id="A0A5C3NNV0"/>
<evidence type="ECO:0000313" key="2">
    <source>
        <dbReference type="Proteomes" id="UP000308197"/>
    </source>
</evidence>
<accession>A0A5C3NNV0</accession>
<sequence length="879" mass="97798">MLPELRKHKLAFTIGHEHFSSDEDPVYALVHEHLIEHLALHDLALPSDPRASSDTGTDLLDGPRSLSFHNLPWTVLLKSRILQQKDVKFYYKSDLNGYDVNLRLLKGSQMIKHPEDKNHLLLFIAPRFGDMRLRLRLFNLTPGCACHDELHICAPFRLLKPYIKFAKIKHFDESYFECQEHTCPPCVPCGHGRPPSPPMPAITPPPLPVSRIHHRSPASSADVNPSATRRRRMGSLSVPTMSFVRPLLAGTGLTPGVTAMALTSGRMGIAPLPESAIRSPAGISPLMPSPIQLLSPAPVLPSQRRLQLASSDGSDSEDSSDLFPDVSVADLVSQVNHEARLRSEQTREATLSLDHGLSAITAALPIAQATMQIWCDILTDLMDAHTTEETLEFYGDDLKAVAGALQAYLVYLAQTGSAEEGDVLMWTVPTGIQKFSKFASITEVMCTRARFYRAGRGAGAGVERTVLITAVTNMVSDGAYWADRGSYKVPMFFENNLTNPRRLATWEAFGQLCCLYLFYRKLGPIPVCPTLLMVCLLCSIGPTDDEDFGVLKDRCGGNYGSSAPYMSAVVLPIMSLPMIAAIDQQLAQTLQPWFDLGSNDPTPKEMMHPVLQFVMEILGRNPIEFTSTRTPEDPNSHDNWSCQAFLKVLYQQDTSFLGLREFEVFCRGLMASFPGESDFAQTVAETLDSRDLIPEFVLGLYTRPIDDIDQFIAQRLIFHYTTDQGKKTKGKAKADDMAARQAEQRDVAEQTFVAYFIRYLHGRGHPDHLQLRQTKIIDADDFKLKADSKTLRVEMLLRALTDSPMLPLDDMWCIHFSFPHHTEAGPFLIFHTCTDGVDVLLNDDLLDLLLVEPKGDNASDFDAAVHALLHLAPGEYNDL</sequence>
<keyword evidence="2" id="KW-1185">Reference proteome</keyword>
<gene>
    <name evidence="1" type="ORF">K466DRAFT_606558</name>
</gene>